<proteinExistence type="predicted"/>
<dbReference type="EMBL" id="AP024525">
    <property type="protein sequence ID" value="BCT76393.1"/>
    <property type="molecule type" value="Genomic_DNA"/>
</dbReference>
<sequence>MPFTHLHVTPDAGAARGGQVSGLLPESCAGAAFADGASAAAWTERDGLYRAVQHITACLERGLSPIVGVELALLAEPEEAPPGGRRPRRGSAGEAGRVVVLAHGRNSAAGWGALCRLVSDSHADTSGRASSAVPVGVLRSELAARCLDPETGRPVLTVLLGPDSDVGRAMGGRRFLRPRTLFREWLEAMPAGVLAVELVTHLSPPEPALSTSHAVRMLRLAAEHGVPAVLTAGAAGPDRLAPAHAMHAMGAEIIEAAGLGAGDLANLLSNTERIADRCRLEPGSDLSWDQPSAPQRDAHHAVDRAAEAIRGMGVRCAVDHLGLSIEVEDHELGRVHRALVAHFGTERAALGAMWEASLPEGTDPHALGSRGVLDAQAELPSSLATAPEVRPTHALRPRGLILGDERLRDRAPVQPSGTGVPMVQIDGPDAAHLGLVRVDVRGSSEQSAIALAVREIARLHGPDAVPVNPDEHTAWLASEHPEALLAGTLEHPGPNTAEPPAVRAARLNVPLLPVDIAASGASYCLERIESGPDAGRIGIRTPLTAVGGLSRREAARIMAARPYASVADARDRAELTPGAIRRLVAAGAFASLHRSVAAARSPAAVAADIATLARRPLGRAAGPITGQLAFGECPDPPPVV</sequence>
<dbReference type="Pfam" id="PF14579">
    <property type="entry name" value="HHH_6"/>
    <property type="match status" value="1"/>
</dbReference>
<evidence type="ECO:0000313" key="2">
    <source>
        <dbReference type="EMBL" id="BCT76393.1"/>
    </source>
</evidence>
<dbReference type="InterPro" id="IPR004805">
    <property type="entry name" value="DnaE2/DnaE/PolC"/>
</dbReference>
<evidence type="ECO:0000259" key="1">
    <source>
        <dbReference type="Pfam" id="PF14579"/>
    </source>
</evidence>
<feature type="domain" description="DNA polymerase helix-hairpin-helix motif" evidence="1">
    <location>
        <begin position="509"/>
        <end position="595"/>
    </location>
</feature>
<protein>
    <recommendedName>
        <fullName evidence="1">DNA polymerase helix-hairpin-helix motif domain-containing protein</fullName>
    </recommendedName>
</protein>
<name>A0ABN6FI05_SINCY</name>
<evidence type="ECO:0000313" key="3">
    <source>
        <dbReference type="Proteomes" id="UP001319861"/>
    </source>
</evidence>
<accession>A0ABN6FI05</accession>
<dbReference type="PANTHER" id="PTHR32294:SF4">
    <property type="entry name" value="ERROR-PRONE DNA POLYMERASE"/>
    <property type="match status" value="1"/>
</dbReference>
<gene>
    <name evidence="2" type="ORF">SCMU_22350</name>
</gene>
<organism evidence="2 3">
    <name type="scientific">Sinomonas cyclohexanicum</name>
    <name type="common">Corynebacterium cyclohexanicum</name>
    <dbReference type="NCBI Taxonomy" id="322009"/>
    <lineage>
        <taxon>Bacteria</taxon>
        <taxon>Bacillati</taxon>
        <taxon>Actinomycetota</taxon>
        <taxon>Actinomycetes</taxon>
        <taxon>Micrococcales</taxon>
        <taxon>Micrococcaceae</taxon>
        <taxon>Sinomonas</taxon>
    </lineage>
</organism>
<dbReference type="PANTHER" id="PTHR32294">
    <property type="entry name" value="DNA POLYMERASE III SUBUNIT ALPHA"/>
    <property type="match status" value="1"/>
</dbReference>
<dbReference type="Proteomes" id="UP001319861">
    <property type="component" value="Chromosome"/>
</dbReference>
<dbReference type="RefSeq" id="WP_229229222.1">
    <property type="nucleotide sequence ID" value="NZ_AP024525.1"/>
</dbReference>
<reference evidence="2 3" key="1">
    <citation type="journal article" date="2021" name="J. Biosci. Bioeng.">
        <title>Identification and characterization of a chc gene cluster responsible for the aromatization pathway of cyclohexanecarboxylate degradation in Sinomonas cyclohexanicum ATCC 51369.</title>
        <authorList>
            <person name="Yamamoto T."/>
            <person name="Hasegawa Y."/>
            <person name="Lau P.C.K."/>
            <person name="Iwaki H."/>
        </authorList>
    </citation>
    <scope>NUCLEOTIDE SEQUENCE [LARGE SCALE GENOMIC DNA]</scope>
    <source>
        <strain evidence="2 3">ATCC 51369</strain>
    </source>
</reference>
<dbReference type="InterPro" id="IPR029460">
    <property type="entry name" value="DNAPol_HHH"/>
</dbReference>
<dbReference type="Gene3D" id="3.20.20.140">
    <property type="entry name" value="Metal-dependent hydrolases"/>
    <property type="match status" value="1"/>
</dbReference>
<keyword evidence="3" id="KW-1185">Reference proteome</keyword>